<feature type="transmembrane region" description="Helical" evidence="6">
    <location>
        <begin position="245"/>
        <end position="268"/>
    </location>
</feature>
<evidence type="ECO:0000256" key="3">
    <source>
        <dbReference type="ARBA" id="ARBA00022692"/>
    </source>
</evidence>
<comment type="subcellular location">
    <subcellularLocation>
        <location evidence="1">Cell membrane</location>
        <topology evidence="1">Multi-pass membrane protein</topology>
    </subcellularLocation>
</comment>
<keyword evidence="3 6" id="KW-0812">Transmembrane</keyword>
<keyword evidence="8" id="KW-1185">Reference proteome</keyword>
<feature type="transmembrane region" description="Helical" evidence="6">
    <location>
        <begin position="204"/>
        <end position="225"/>
    </location>
</feature>
<evidence type="ECO:0000256" key="1">
    <source>
        <dbReference type="ARBA" id="ARBA00004651"/>
    </source>
</evidence>
<evidence type="ECO:0000313" key="8">
    <source>
        <dbReference type="Proteomes" id="UP000611629"/>
    </source>
</evidence>
<feature type="transmembrane region" description="Helical" evidence="6">
    <location>
        <begin position="171"/>
        <end position="192"/>
    </location>
</feature>
<dbReference type="Proteomes" id="UP000611629">
    <property type="component" value="Unassembled WGS sequence"/>
</dbReference>
<dbReference type="Pfam" id="PF03631">
    <property type="entry name" value="Virul_fac_BrkB"/>
    <property type="match status" value="1"/>
</dbReference>
<dbReference type="PIRSF" id="PIRSF035875">
    <property type="entry name" value="RNase_BN"/>
    <property type="match status" value="1"/>
</dbReference>
<accession>A0A974BGH3</accession>
<name>A0A974BGH3_SEDHY</name>
<evidence type="ECO:0000313" key="7">
    <source>
        <dbReference type="EMBL" id="NYB72675.1"/>
    </source>
</evidence>
<sequence length="278" mass="31737">MLKKFFVFIVKLLSKMKEDNIFELSAQFSYYIILGIFPFLILSISILCNYSNFIYEILHSIESIIPEDVYKIVYSIVTKSVNSCAKPYISSSLIILLWSATAGSATIIAGINRAYGFTVNRNYFFMRLEGIIFSFAIMVTLQIIFALIVLGNEIINLMQNTSLLSDVLYSIIHIFRYVLPFLLMFLIFSAAYKYLTYEKVKFSFVFPGAAFATIGIITGSTAYSYYIGTKAIYYNTIYGNLSGVIIFLLWIFIMSIIFLTGAEINYFVGKSRQKKVQK</sequence>
<evidence type="ECO:0000256" key="4">
    <source>
        <dbReference type="ARBA" id="ARBA00022989"/>
    </source>
</evidence>
<comment type="caution">
    <text evidence="7">The sequence shown here is derived from an EMBL/GenBank/DDBJ whole genome shotgun (WGS) entry which is preliminary data.</text>
</comment>
<keyword evidence="5 6" id="KW-0472">Membrane</keyword>
<dbReference type="EMBL" id="JACBNQ010000001">
    <property type="protein sequence ID" value="NYB72675.1"/>
    <property type="molecule type" value="Genomic_DNA"/>
</dbReference>
<dbReference type="PANTHER" id="PTHR30213">
    <property type="entry name" value="INNER MEMBRANE PROTEIN YHJD"/>
    <property type="match status" value="1"/>
</dbReference>
<dbReference type="AlphaFoldDB" id="A0A974BGH3"/>
<feature type="transmembrane region" description="Helical" evidence="6">
    <location>
        <begin position="131"/>
        <end position="151"/>
    </location>
</feature>
<gene>
    <name evidence="7" type="ORF">HZF24_00815</name>
</gene>
<keyword evidence="4 6" id="KW-1133">Transmembrane helix</keyword>
<feature type="transmembrane region" description="Helical" evidence="6">
    <location>
        <begin position="88"/>
        <end position="111"/>
    </location>
</feature>
<evidence type="ECO:0000256" key="2">
    <source>
        <dbReference type="ARBA" id="ARBA00022475"/>
    </source>
</evidence>
<feature type="transmembrane region" description="Helical" evidence="6">
    <location>
        <begin position="21"/>
        <end position="47"/>
    </location>
</feature>
<dbReference type="NCBIfam" id="TIGR00765">
    <property type="entry name" value="yihY_not_rbn"/>
    <property type="match status" value="1"/>
</dbReference>
<evidence type="ECO:0000256" key="6">
    <source>
        <dbReference type="SAM" id="Phobius"/>
    </source>
</evidence>
<keyword evidence="2" id="KW-1003">Cell membrane</keyword>
<dbReference type="RefSeq" id="WP_179236359.1">
    <property type="nucleotide sequence ID" value="NZ_JACBNQ010000001.1"/>
</dbReference>
<evidence type="ECO:0000256" key="5">
    <source>
        <dbReference type="ARBA" id="ARBA00023136"/>
    </source>
</evidence>
<organism evidence="7 8">
    <name type="scientific">Sedimentibacter hydroxybenzoicus DSM 7310</name>
    <dbReference type="NCBI Taxonomy" id="1123245"/>
    <lineage>
        <taxon>Bacteria</taxon>
        <taxon>Bacillati</taxon>
        <taxon>Bacillota</taxon>
        <taxon>Tissierellia</taxon>
        <taxon>Sedimentibacter</taxon>
    </lineage>
</organism>
<reference evidence="7" key="1">
    <citation type="submission" date="2020-07" db="EMBL/GenBank/DDBJ databases">
        <title>Genomic analysis of a strain of Sedimentibacter Hydroxybenzoicus DSM7310.</title>
        <authorList>
            <person name="Ma S."/>
        </authorList>
    </citation>
    <scope>NUCLEOTIDE SEQUENCE</scope>
    <source>
        <strain evidence="7">DSM 7310</strain>
    </source>
</reference>
<dbReference type="GO" id="GO:0005886">
    <property type="term" value="C:plasma membrane"/>
    <property type="evidence" value="ECO:0007669"/>
    <property type="project" value="UniProtKB-SubCell"/>
</dbReference>
<proteinExistence type="predicted"/>
<dbReference type="PANTHER" id="PTHR30213:SF0">
    <property type="entry name" value="UPF0761 MEMBRANE PROTEIN YIHY"/>
    <property type="match status" value="1"/>
</dbReference>
<protein>
    <submittedName>
        <fullName evidence="7">YihY/virulence factor BrkB family protein</fullName>
    </submittedName>
</protein>
<dbReference type="InterPro" id="IPR017039">
    <property type="entry name" value="Virul_fac_BrkB"/>
</dbReference>